<accession>A0AAE8YHE3</accession>
<reference evidence="2" key="1">
    <citation type="submission" date="2021-06" db="EMBL/GenBank/DDBJ databases">
        <authorList>
            <person name="Tinney K.R."/>
            <person name="Subramanian S."/>
            <person name="Parent K.N."/>
        </authorList>
    </citation>
    <scope>NUCLEOTIDE SEQUENCE</scope>
</reference>
<evidence type="ECO:0000256" key="1">
    <source>
        <dbReference type="SAM" id="MobiDB-lite"/>
    </source>
</evidence>
<feature type="compositionally biased region" description="Polar residues" evidence="1">
    <location>
        <begin position="86"/>
        <end position="101"/>
    </location>
</feature>
<keyword evidence="3" id="KW-1185">Reference proteome</keyword>
<organism evidence="2 3">
    <name type="scientific">Shigella virus Moo19</name>
    <dbReference type="NCBI Taxonomy" id="2886042"/>
    <lineage>
        <taxon>Viruses</taxon>
        <taxon>Duplodnaviria</taxon>
        <taxon>Heunggongvirae</taxon>
        <taxon>Uroviricota</taxon>
        <taxon>Caudoviricetes</taxon>
        <taxon>Schitoviridae</taxon>
        <taxon>Enquatrovirinae</taxon>
        <taxon>Moovirus</taxon>
        <taxon>Moovirus moo</taxon>
    </lineage>
</organism>
<feature type="compositionally biased region" description="Basic and acidic residues" evidence="1">
    <location>
        <begin position="138"/>
        <end position="150"/>
    </location>
</feature>
<evidence type="ECO:0000313" key="3">
    <source>
        <dbReference type="Proteomes" id="UP000828350"/>
    </source>
</evidence>
<dbReference type="EMBL" id="MZ358387">
    <property type="protein sequence ID" value="UEN68859.1"/>
    <property type="molecule type" value="Genomic_DNA"/>
</dbReference>
<name>A0AAE8YHE3_9CAUD</name>
<dbReference type="Proteomes" id="UP000828350">
    <property type="component" value="Segment"/>
</dbReference>
<feature type="region of interest" description="Disordered" evidence="1">
    <location>
        <begin position="44"/>
        <end position="165"/>
    </location>
</feature>
<protein>
    <submittedName>
        <fullName evidence="2">Uncharacterized protein</fullName>
    </submittedName>
</protein>
<evidence type="ECO:0000313" key="2">
    <source>
        <dbReference type="EMBL" id="UEN68859.1"/>
    </source>
</evidence>
<feature type="compositionally biased region" description="Basic and acidic residues" evidence="1">
    <location>
        <begin position="102"/>
        <end position="122"/>
    </location>
</feature>
<sequence length="165" mass="17895">MQITLNQEEVQAALQAHVDTLVNVAGDAHITVNEDGTALVIIGEEHHEDTPPVVDKPKRTRGPNKRNPAEAKHVPVEAKKELEQPAETQTSTGGQNESSTQEAKESEQEKDTESTEQLKEEATEQAEEAASKGASQEAEVKQEVQEEKAAEAPAAKPSLFANLKR</sequence>
<gene>
    <name evidence="2" type="ORF">Moo19_gp63</name>
</gene>
<feature type="compositionally biased region" description="Basic and acidic residues" evidence="1">
    <location>
        <begin position="67"/>
        <end position="83"/>
    </location>
</feature>
<proteinExistence type="predicted"/>